<dbReference type="AlphaFoldDB" id="A0A9W6U6D9"/>
<sequence length="366" mass="40068">MSGSYQTAHWPPCTTNEETHACQQKQLEQIFVYVDLSTSNSQISSLRRSSTFALSFVGNWDSCGYISFPDKTCLPQVLFAERNLPTVKRSQKSSPVPPLRLAETSALVSSPPKCDRGAGQCTRRHIQQTPSAAMGNALGTKKTLKEQLRENKREINRAVRQLDRERTNLQLQEKKLIIEIKKMAKQGQIASVKIMAKDLVRTRQHITKFYTMRSQLQAVSLRLETAKSAEAMTSALQGTTTAMKAMASTMNLPRLNQIMMEYTKESEKMEMTQEMIGDTIDDVMDADQDEEEEDKIVGQVLDEIGIDMTGAVPEAPTAHAAPAAAAAQAAPAAALPPAAPVAAGGGDATDSAISDLEARLNNLRRS</sequence>
<evidence type="ECO:0000256" key="2">
    <source>
        <dbReference type="SAM" id="MobiDB-lite"/>
    </source>
</evidence>
<keyword evidence="1" id="KW-0175">Coiled coil</keyword>
<evidence type="ECO:0000256" key="1">
    <source>
        <dbReference type="SAM" id="Coils"/>
    </source>
</evidence>
<organism evidence="3 4">
    <name type="scientific">Phytophthora lilii</name>
    <dbReference type="NCBI Taxonomy" id="2077276"/>
    <lineage>
        <taxon>Eukaryota</taxon>
        <taxon>Sar</taxon>
        <taxon>Stramenopiles</taxon>
        <taxon>Oomycota</taxon>
        <taxon>Peronosporomycetes</taxon>
        <taxon>Peronosporales</taxon>
        <taxon>Peronosporaceae</taxon>
        <taxon>Phytophthora</taxon>
    </lineage>
</organism>
<proteinExistence type="predicted"/>
<dbReference type="Gene3D" id="6.10.140.1230">
    <property type="match status" value="1"/>
</dbReference>
<reference evidence="3" key="1">
    <citation type="submission" date="2023-04" db="EMBL/GenBank/DDBJ databases">
        <title>Phytophthora lilii NBRC 32176.</title>
        <authorList>
            <person name="Ichikawa N."/>
            <person name="Sato H."/>
            <person name="Tonouchi N."/>
        </authorList>
    </citation>
    <scope>NUCLEOTIDE SEQUENCE</scope>
    <source>
        <strain evidence="3">NBRC 32176</strain>
    </source>
</reference>
<evidence type="ECO:0000313" key="4">
    <source>
        <dbReference type="Proteomes" id="UP001165083"/>
    </source>
</evidence>
<gene>
    <name evidence="3" type="ORF">Plil01_001121700</name>
</gene>
<dbReference type="GO" id="GO:0007034">
    <property type="term" value="P:vacuolar transport"/>
    <property type="evidence" value="ECO:0007669"/>
    <property type="project" value="InterPro"/>
</dbReference>
<comment type="caution">
    <text evidence="3">The sequence shown here is derived from an EMBL/GenBank/DDBJ whole genome shotgun (WGS) entry which is preliminary data.</text>
</comment>
<dbReference type="InterPro" id="IPR005024">
    <property type="entry name" value="Snf7_fam"/>
</dbReference>
<dbReference type="Proteomes" id="UP001165083">
    <property type="component" value="Unassembled WGS sequence"/>
</dbReference>
<dbReference type="EMBL" id="BSXW01000633">
    <property type="protein sequence ID" value="GMF26880.1"/>
    <property type="molecule type" value="Genomic_DNA"/>
</dbReference>
<protein>
    <submittedName>
        <fullName evidence="3">Unnamed protein product</fullName>
    </submittedName>
</protein>
<feature type="region of interest" description="Disordered" evidence="2">
    <location>
        <begin position="317"/>
        <end position="350"/>
    </location>
</feature>
<feature type="coiled-coil region" evidence="1">
    <location>
        <begin position="141"/>
        <end position="179"/>
    </location>
</feature>
<accession>A0A9W6U6D9</accession>
<feature type="compositionally biased region" description="Low complexity" evidence="2">
    <location>
        <begin position="317"/>
        <end position="342"/>
    </location>
</feature>
<keyword evidence="4" id="KW-1185">Reference proteome</keyword>
<name>A0A9W6U6D9_9STRA</name>
<dbReference type="PANTHER" id="PTHR10476">
    <property type="entry name" value="CHARGED MULTIVESICULAR BODY PROTEIN"/>
    <property type="match status" value="1"/>
</dbReference>
<evidence type="ECO:0000313" key="3">
    <source>
        <dbReference type="EMBL" id="GMF26880.1"/>
    </source>
</evidence>
<dbReference type="Pfam" id="PF03357">
    <property type="entry name" value="Snf7"/>
    <property type="match status" value="1"/>
</dbReference>
<dbReference type="OrthoDB" id="5594417at2759"/>